<dbReference type="OrthoDB" id="349489at2759"/>
<reference evidence="2" key="1">
    <citation type="submission" date="2013-10" db="EMBL/GenBank/DDBJ databases">
        <title>Genomic analysis of the causative agents of coccidiosis in chickens.</title>
        <authorList>
            <person name="Reid A.J."/>
            <person name="Blake D."/>
            <person name="Billington K."/>
            <person name="Browne H."/>
            <person name="Dunn M."/>
            <person name="Hung S."/>
            <person name="Kawahara F."/>
            <person name="Miranda-Saavedra D."/>
            <person name="Mourier T."/>
            <person name="Nagra H."/>
            <person name="Otto T.D."/>
            <person name="Rawlings N."/>
            <person name="Sanchez A."/>
            <person name="Sanders M."/>
            <person name="Subramaniam C."/>
            <person name="Tay Y."/>
            <person name="Dear P."/>
            <person name="Doerig C."/>
            <person name="Gruber A."/>
            <person name="Parkinson J."/>
            <person name="Shirley M."/>
            <person name="Wan K.L."/>
            <person name="Berriman M."/>
            <person name="Tomley F."/>
            <person name="Pain A."/>
        </authorList>
    </citation>
    <scope>NUCLEOTIDE SEQUENCE [LARGE SCALE GENOMIC DNA]</scope>
    <source>
        <strain evidence="2">Houghton</strain>
    </source>
</reference>
<evidence type="ECO:0000313" key="3">
    <source>
        <dbReference type="Proteomes" id="UP000030754"/>
    </source>
</evidence>
<dbReference type="EMBL" id="HG723858">
    <property type="protein sequence ID" value="CDJ66846.1"/>
    <property type="molecule type" value="Genomic_DNA"/>
</dbReference>
<protein>
    <submittedName>
        <fullName evidence="2">Uncharacterized protein</fullName>
    </submittedName>
</protein>
<dbReference type="AlphaFoldDB" id="U6MS53"/>
<feature type="region of interest" description="Disordered" evidence="1">
    <location>
        <begin position="491"/>
        <end position="520"/>
    </location>
</feature>
<keyword evidence="3" id="KW-1185">Reference proteome</keyword>
<name>U6MS53_9EIME</name>
<feature type="compositionally biased region" description="Polar residues" evidence="1">
    <location>
        <begin position="63"/>
        <end position="76"/>
    </location>
</feature>
<feature type="region of interest" description="Disordered" evidence="1">
    <location>
        <begin position="205"/>
        <end position="239"/>
    </location>
</feature>
<dbReference type="Proteomes" id="UP000030754">
    <property type="component" value="Unassembled WGS sequence"/>
</dbReference>
<feature type="compositionally biased region" description="Low complexity" evidence="1">
    <location>
        <begin position="215"/>
        <end position="239"/>
    </location>
</feature>
<proteinExistence type="predicted"/>
<dbReference type="GeneID" id="25474233"/>
<sequence>MKNGHRWFAFGRSRAAASDTPDPAGAPEKPTADPCRLSVSSVAPKKASKHKNNHPVGRPSPPASTAQQPGSRPQQPQDERKAGHPLPSSPPLSINSTGPNTPQTAEEVGPQASSEPPKALGDPLRILKDFPALPAQADLFVTAERSLNASLSRNCRVPAAVSSSSSSNCAEWASARRWGEIGAVQTLSPSTGALVFFCPSTPPDVAAEETKEEPGAAPTACGTATPIRSSSSSSRPASAAAAPESGVWRALVQVDGGVERAEASVALFGFAEARAAAELAAERLLLQAAERRRATGEVETLKQQKERQAREVLLRLCELLPLDCLPAAAALREGCLRLLQWLLMRALLSLLDLVDVYYPQQQQQQQQSSGKLPASDQALFVSLLSHHLSTVKRARGPEALFGYLQLLRPPAAAAAAGEPQQPQEPQEGTKALASLSGLRDGADYIYTNKDGPYLLDLLLYGLRSGGTGQQHQEQQQQQQLLKWWDSDETPAKAADGVDNPWSHSACGDPPCGSQGPPAAYEGPPSAAIELLTGHSPVRCNSGSSLCCGDRTEFIDCSAVGD</sequence>
<feature type="compositionally biased region" description="Polar residues" evidence="1">
    <location>
        <begin position="94"/>
        <end position="104"/>
    </location>
</feature>
<reference evidence="2" key="2">
    <citation type="submission" date="2013-10" db="EMBL/GenBank/DDBJ databases">
        <authorList>
            <person name="Aslett M."/>
        </authorList>
    </citation>
    <scope>NUCLEOTIDE SEQUENCE [LARGE SCALE GENOMIC DNA]</scope>
    <source>
        <strain evidence="2">Houghton</strain>
    </source>
</reference>
<organism evidence="2 3">
    <name type="scientific">Eimeria necatrix</name>
    <dbReference type="NCBI Taxonomy" id="51315"/>
    <lineage>
        <taxon>Eukaryota</taxon>
        <taxon>Sar</taxon>
        <taxon>Alveolata</taxon>
        <taxon>Apicomplexa</taxon>
        <taxon>Conoidasida</taxon>
        <taxon>Coccidia</taxon>
        <taxon>Eucoccidiorida</taxon>
        <taxon>Eimeriorina</taxon>
        <taxon>Eimeriidae</taxon>
        <taxon>Eimeria</taxon>
    </lineage>
</organism>
<feature type="region of interest" description="Disordered" evidence="1">
    <location>
        <begin position="1"/>
        <end position="123"/>
    </location>
</feature>
<dbReference type="RefSeq" id="XP_013435313.1">
    <property type="nucleotide sequence ID" value="XM_013579859.1"/>
</dbReference>
<gene>
    <name evidence="2" type="ORF">ENH_00040750</name>
</gene>
<dbReference type="VEuPathDB" id="ToxoDB:ENH_00040750"/>
<evidence type="ECO:0000313" key="2">
    <source>
        <dbReference type="EMBL" id="CDJ66846.1"/>
    </source>
</evidence>
<accession>U6MS53</accession>
<evidence type="ECO:0000256" key="1">
    <source>
        <dbReference type="SAM" id="MobiDB-lite"/>
    </source>
</evidence>